<dbReference type="PANTHER" id="PTHR32235">
    <property type="entry name" value="NON-HOMOLOGOUS END-JOINING FACTOR 1"/>
    <property type="match status" value="1"/>
</dbReference>
<dbReference type="OrthoDB" id="2155935at2759"/>
<evidence type="ECO:0000256" key="1">
    <source>
        <dbReference type="ARBA" id="ARBA00004123"/>
    </source>
</evidence>
<dbReference type="Gene3D" id="1.10.287.450">
    <property type="entry name" value="Helix hairpin bin"/>
    <property type="match status" value="1"/>
</dbReference>
<sequence length="425" mass="48071">MLLKTVDINGEQHLFTCFEEGVDKDITLYIHNTQNNVSYSETLAKDVFQQRLKTLNARVKFPEDAVRLALLKSDPSHAEFADSKHESSILSLKYSMVNTAVPLKWNWHLSPLNNAQFYREVCMNSVSTTGGLRDQVSFLIEVLRSKDKELKQFRTEGCKLRRVTAVTKPFDIEAFKEEHQKLLEDASAYQKVKDVLAVEVPAMKSSAFAAPMPHDVKYKTPPTGSAGTVTPKLTPRNRKRKALESNINHMERKVMQRRSKPHIEYKSSQSSQETNVDDWFTENKPAVKKETMIEVDGPSTSAKINHESFSKLKKVDATVGTTTIKSEPVQENASKEGGFFSSSDEDEEELERSFEKVEIIPQNPASVQEIVDSPIEAIAKIETLVSEVEYEVPENGLTELDEIKAILKRTTAITKKLIEKHEVNK</sequence>
<gene>
    <name evidence="9" type="primary">LOC108042783</name>
    <name evidence="7" type="synonym">108042783</name>
</gene>
<protein>
    <submittedName>
        <fullName evidence="9">Uncharacterized protein LOC108042783 isoform X1</fullName>
    </submittedName>
</protein>
<dbReference type="PANTHER" id="PTHR32235:SF1">
    <property type="entry name" value="NON-HOMOLOGOUS END-JOINING FACTOR 1"/>
    <property type="match status" value="1"/>
</dbReference>
<feature type="region of interest" description="Disordered" evidence="6">
    <location>
        <begin position="214"/>
        <end position="233"/>
    </location>
</feature>
<evidence type="ECO:0000256" key="4">
    <source>
        <dbReference type="ARBA" id="ARBA00023242"/>
    </source>
</evidence>
<evidence type="ECO:0000256" key="6">
    <source>
        <dbReference type="SAM" id="MobiDB-lite"/>
    </source>
</evidence>
<evidence type="ECO:0000256" key="2">
    <source>
        <dbReference type="ARBA" id="ARBA00022763"/>
    </source>
</evidence>
<reference evidence="9" key="2">
    <citation type="submission" date="2025-04" db="UniProtKB">
        <authorList>
            <consortium name="RefSeq"/>
        </authorList>
    </citation>
    <scope>IDENTIFICATION</scope>
</reference>
<dbReference type="GO" id="GO:0006303">
    <property type="term" value="P:double-strand break repair via nonhomologous end joining"/>
    <property type="evidence" value="ECO:0007669"/>
    <property type="project" value="UniProtKB-ARBA"/>
</dbReference>
<dbReference type="GO" id="GO:0032807">
    <property type="term" value="C:DNA ligase IV complex"/>
    <property type="evidence" value="ECO:0007669"/>
    <property type="project" value="TreeGrafter"/>
</dbReference>
<name>A0A6P4EU99_DRORH</name>
<accession>A0A6P4EU99</accession>
<keyword evidence="2" id="KW-0227">DNA damage</keyword>
<keyword evidence="3" id="KW-0234">DNA repair</keyword>
<evidence type="ECO:0000313" key="8">
    <source>
        <dbReference type="Proteomes" id="UP001652680"/>
    </source>
</evidence>
<dbReference type="InterPro" id="IPR052287">
    <property type="entry name" value="NHEJ_factor"/>
</dbReference>
<evidence type="ECO:0000256" key="5">
    <source>
        <dbReference type="ARBA" id="ARBA00025747"/>
    </source>
</evidence>
<dbReference type="InterPro" id="IPR038051">
    <property type="entry name" value="XRCC4-like_N_sf"/>
</dbReference>
<comment type="subcellular location">
    <subcellularLocation>
        <location evidence="1">Nucleus</location>
    </subcellularLocation>
</comment>
<keyword evidence="4" id="KW-0539">Nucleus</keyword>
<comment type="similarity">
    <text evidence="5">Belongs to the XRCC4-XLF family. XLF subfamily.</text>
</comment>
<dbReference type="Gene3D" id="2.170.210.10">
    <property type="entry name" value="DNA double-strand break repair and VJ recombination XRCC4, N-terminal"/>
    <property type="match status" value="1"/>
</dbReference>
<evidence type="ECO:0000256" key="3">
    <source>
        <dbReference type="ARBA" id="ARBA00023204"/>
    </source>
</evidence>
<organism evidence="9">
    <name type="scientific">Drosophila rhopaloa</name>
    <name type="common">Fruit fly</name>
    <dbReference type="NCBI Taxonomy" id="1041015"/>
    <lineage>
        <taxon>Eukaryota</taxon>
        <taxon>Metazoa</taxon>
        <taxon>Ecdysozoa</taxon>
        <taxon>Arthropoda</taxon>
        <taxon>Hexapoda</taxon>
        <taxon>Insecta</taxon>
        <taxon>Pterygota</taxon>
        <taxon>Neoptera</taxon>
        <taxon>Endopterygota</taxon>
        <taxon>Diptera</taxon>
        <taxon>Brachycera</taxon>
        <taxon>Muscomorpha</taxon>
        <taxon>Ephydroidea</taxon>
        <taxon>Drosophilidae</taxon>
        <taxon>Drosophila</taxon>
        <taxon>Sophophora</taxon>
    </lineage>
</organism>
<dbReference type="GO" id="GO:0045027">
    <property type="term" value="F:DNA end binding"/>
    <property type="evidence" value="ECO:0007669"/>
    <property type="project" value="TreeGrafter"/>
</dbReference>
<proteinExistence type="inferred from homology"/>
<feature type="region of interest" description="Disordered" evidence="6">
    <location>
        <begin position="254"/>
        <end position="279"/>
    </location>
</feature>
<keyword evidence="8" id="KW-1185">Reference proteome</keyword>
<dbReference type="Proteomes" id="UP001652680">
    <property type="component" value="Unassembled WGS sequence"/>
</dbReference>
<dbReference type="AlphaFoldDB" id="A0A6P4EU99"/>
<evidence type="ECO:0000313" key="7">
    <source>
        <dbReference type="EnsemblMetazoa" id="XP_016976721.1"/>
    </source>
</evidence>
<dbReference type="GeneID" id="108042783"/>
<reference evidence="7" key="3">
    <citation type="submission" date="2025-05" db="UniProtKB">
        <authorList>
            <consortium name="EnsemblMetazoa"/>
        </authorList>
    </citation>
    <scope>IDENTIFICATION</scope>
</reference>
<reference evidence="8" key="1">
    <citation type="journal article" date="2021" name="Elife">
        <title>Highly contiguous assemblies of 101 drosophilid genomes.</title>
        <authorList>
            <person name="Kim B.Y."/>
            <person name="Wang J.R."/>
            <person name="Miller D.E."/>
            <person name="Barmina O."/>
            <person name="Delaney E."/>
            <person name="Thompson A."/>
            <person name="Comeault A.A."/>
            <person name="Peede D."/>
            <person name="D'Agostino E.R."/>
            <person name="Pelaez J."/>
            <person name="Aguilar J.M."/>
            <person name="Haji D."/>
            <person name="Matsunaga T."/>
            <person name="Armstrong E.E."/>
            <person name="Zych M."/>
            <person name="Ogawa Y."/>
            <person name="Stamenkovic-Radak M."/>
            <person name="Jelic M."/>
            <person name="Veselinovic M.S."/>
            <person name="Tanaskovic M."/>
            <person name="Eric P."/>
            <person name="Gao J.J."/>
            <person name="Katoh T.K."/>
            <person name="Toda M.J."/>
            <person name="Watabe H."/>
            <person name="Watada M."/>
            <person name="Davis J.S."/>
            <person name="Moyle L.C."/>
            <person name="Manoli G."/>
            <person name="Bertolini E."/>
            <person name="Kostal V."/>
            <person name="Hawley R.S."/>
            <person name="Takahashi A."/>
            <person name="Jones C.D."/>
            <person name="Price D.K."/>
            <person name="Whiteman N."/>
            <person name="Kopp A."/>
            <person name="Matute D.R."/>
            <person name="Petrov D.A."/>
        </authorList>
    </citation>
    <scope>NUCLEOTIDE SEQUENCE [LARGE SCALE GENOMIC DNA]</scope>
</reference>
<evidence type="ECO:0000313" key="9">
    <source>
        <dbReference type="RefSeq" id="XP_016976721.1"/>
    </source>
</evidence>
<dbReference type="RefSeq" id="XP_016976721.1">
    <property type="nucleotide sequence ID" value="XM_017121232.1"/>
</dbReference>
<dbReference type="EnsemblMetazoa" id="XM_017121232.2">
    <property type="protein sequence ID" value="XP_016976721.1"/>
    <property type="gene ID" value="LOC108042783"/>
</dbReference>